<dbReference type="Gene3D" id="3.30.310.280">
    <property type="match status" value="1"/>
</dbReference>
<dbReference type="InterPro" id="IPR007310">
    <property type="entry name" value="Aerobactin_biosyn_IucA/IucC_N"/>
</dbReference>
<feature type="region of interest" description="Disordered" evidence="3">
    <location>
        <begin position="559"/>
        <end position="580"/>
    </location>
</feature>
<evidence type="ECO:0000313" key="6">
    <source>
        <dbReference type="EMBL" id="MBO4210208.1"/>
    </source>
</evidence>
<dbReference type="Gene3D" id="6.10.250.3370">
    <property type="match status" value="1"/>
</dbReference>
<dbReference type="Pfam" id="PF04183">
    <property type="entry name" value="IucA_IucC"/>
    <property type="match status" value="1"/>
</dbReference>
<comment type="similarity">
    <text evidence="2">Belongs to the IucA/IucC family.</text>
</comment>
<feature type="domain" description="Aerobactin siderophore biosynthesis IucA/IucC-like C-terminal" evidence="5">
    <location>
        <begin position="384"/>
        <end position="544"/>
    </location>
</feature>
<feature type="compositionally biased region" description="Basic and acidic residues" evidence="3">
    <location>
        <begin position="568"/>
        <end position="580"/>
    </location>
</feature>
<dbReference type="PANTHER" id="PTHR34384:SF6">
    <property type="entry name" value="STAPHYLOFERRIN B SYNTHASE"/>
    <property type="match status" value="1"/>
</dbReference>
<sequence length="580" mass="63569">MIAELAFEQALTPEPTGPGTYRVTVTPQVAYRFSGRPLALGGWRVDPGSLTRCTADGTDPADPYRILLDLHTGHRLDPAVTALTVGELTATLAADAHLLASGRPVAELADLPHLELEGHQGGHPWLIANKGRVGFSGPDRAAYAPEARPVVRLCWLAAHRSLASYHGVTGLDADALVARELDAATVARFTGVLTAAGVDPADYVWLPVHRWQWDEVVVPLHAGQLAAGLLVPLGEAPDRYRPQQSIRTFGNVDHPARYDVKLPLSILNTMVYRGIPDELVRAAPPTTTWLHALRDGDPFLRDECRLILPGEVAAVSVRHPVYAELPAAPYRYRQLLGAIWREPVAAALAPGERARTLAALLHVDPAGRAFVAELVDRSGLPAQRWLAALVAAVLPPLLHLLYRYGIGLNPHGENATVVYDRDDVPVRLAVKDFVDDLKLLHDDLPEYAALPEPARAVLIRCDDDELRGSVVKSLLFGHFRYLAPLAAEQLGVPEDRFWALVREQVRGYRARFPELADRYRRFDLLAPTFPLVCLNRERLLPGGYHDRAERDAHFDVPAVPVANPLHDPAVDPSRDPGGDR</sequence>
<comment type="caution">
    <text evidence="6">The sequence shown here is derived from an EMBL/GenBank/DDBJ whole genome shotgun (WGS) entry which is preliminary data.</text>
</comment>
<organism evidence="6 7">
    <name type="scientific">Micromonospora echinofusca</name>
    <dbReference type="NCBI Taxonomy" id="47858"/>
    <lineage>
        <taxon>Bacteria</taxon>
        <taxon>Bacillati</taxon>
        <taxon>Actinomycetota</taxon>
        <taxon>Actinomycetes</taxon>
        <taxon>Micromonosporales</taxon>
        <taxon>Micromonosporaceae</taxon>
        <taxon>Micromonospora</taxon>
    </lineage>
</organism>
<evidence type="ECO:0000256" key="1">
    <source>
        <dbReference type="ARBA" id="ARBA00004924"/>
    </source>
</evidence>
<keyword evidence="7" id="KW-1185">Reference proteome</keyword>
<evidence type="ECO:0000256" key="2">
    <source>
        <dbReference type="ARBA" id="ARBA00007832"/>
    </source>
</evidence>
<evidence type="ECO:0000313" key="7">
    <source>
        <dbReference type="Proteomes" id="UP000823521"/>
    </source>
</evidence>
<reference evidence="6 7" key="1">
    <citation type="submission" date="2019-12" db="EMBL/GenBank/DDBJ databases">
        <title>Whole genome sequencing of endophytic Actinobacterium Micromonospora sp. MPMI6T.</title>
        <authorList>
            <person name="Evv R."/>
            <person name="Podile A.R."/>
        </authorList>
    </citation>
    <scope>NUCLEOTIDE SEQUENCE [LARGE SCALE GENOMIC DNA]</scope>
    <source>
        <strain evidence="6 7">MPMI6</strain>
    </source>
</reference>
<comment type="pathway">
    <text evidence="1">Siderophore biosynthesis.</text>
</comment>
<name>A0ABS3W0K4_MICEH</name>
<protein>
    <submittedName>
        <fullName evidence="6">IucA/IucC family siderophore biosynthesis protein</fullName>
    </submittedName>
</protein>
<dbReference type="EMBL" id="WVUH01000427">
    <property type="protein sequence ID" value="MBO4210208.1"/>
    <property type="molecule type" value="Genomic_DNA"/>
</dbReference>
<dbReference type="InterPro" id="IPR022770">
    <property type="entry name" value="IucA/IucC-like_C"/>
</dbReference>
<dbReference type="InterPro" id="IPR037455">
    <property type="entry name" value="LucA/IucC-like"/>
</dbReference>
<dbReference type="Pfam" id="PF06276">
    <property type="entry name" value="FhuF"/>
    <property type="match status" value="1"/>
</dbReference>
<evidence type="ECO:0000259" key="5">
    <source>
        <dbReference type="Pfam" id="PF06276"/>
    </source>
</evidence>
<feature type="domain" description="Aerobactin siderophore biosynthesis IucA/IucC N-terminal" evidence="4">
    <location>
        <begin position="114"/>
        <end position="362"/>
    </location>
</feature>
<dbReference type="Gene3D" id="1.10.510.40">
    <property type="match status" value="1"/>
</dbReference>
<evidence type="ECO:0000259" key="4">
    <source>
        <dbReference type="Pfam" id="PF04183"/>
    </source>
</evidence>
<accession>A0ABS3W0K4</accession>
<dbReference type="Proteomes" id="UP000823521">
    <property type="component" value="Unassembled WGS sequence"/>
</dbReference>
<evidence type="ECO:0000256" key="3">
    <source>
        <dbReference type="SAM" id="MobiDB-lite"/>
    </source>
</evidence>
<dbReference type="PANTHER" id="PTHR34384">
    <property type="entry name" value="L-2,3-DIAMINOPROPANOATE--CITRATE LIGASE"/>
    <property type="match status" value="1"/>
</dbReference>
<gene>
    <name evidence="6" type="ORF">GSF22_30075</name>
</gene>
<proteinExistence type="inferred from homology"/>